<evidence type="ECO:0000259" key="11">
    <source>
        <dbReference type="PROSITE" id="PS51005"/>
    </source>
</evidence>
<name>A0AAD7PS90_QUISA</name>
<dbReference type="InterPro" id="IPR003441">
    <property type="entry name" value="NAC-dom"/>
</dbReference>
<keyword evidence="5" id="KW-0805">Transcription regulation</keyword>
<evidence type="ECO:0000256" key="4">
    <source>
        <dbReference type="ARBA" id="ARBA00022989"/>
    </source>
</evidence>
<evidence type="ECO:0000256" key="1">
    <source>
        <dbReference type="ARBA" id="ARBA00004123"/>
    </source>
</evidence>
<evidence type="ECO:0000256" key="2">
    <source>
        <dbReference type="ARBA" id="ARBA00004167"/>
    </source>
</evidence>
<dbReference type="GO" id="GO:0006355">
    <property type="term" value="P:regulation of DNA-templated transcription"/>
    <property type="evidence" value="ECO:0007669"/>
    <property type="project" value="InterPro"/>
</dbReference>
<evidence type="ECO:0000313" key="13">
    <source>
        <dbReference type="Proteomes" id="UP001163823"/>
    </source>
</evidence>
<dbReference type="AlphaFoldDB" id="A0AAD7PS90"/>
<accession>A0AAD7PS90</accession>
<evidence type="ECO:0000256" key="3">
    <source>
        <dbReference type="ARBA" id="ARBA00022692"/>
    </source>
</evidence>
<dbReference type="GO" id="GO:0000976">
    <property type="term" value="F:transcription cis-regulatory region binding"/>
    <property type="evidence" value="ECO:0007669"/>
    <property type="project" value="UniProtKB-ARBA"/>
</dbReference>
<dbReference type="GO" id="GO:0016020">
    <property type="term" value="C:membrane"/>
    <property type="evidence" value="ECO:0007669"/>
    <property type="project" value="UniProtKB-SubCell"/>
</dbReference>
<comment type="subcellular location">
    <subcellularLocation>
        <location evidence="2">Membrane</location>
        <topology evidence="2">Single-pass membrane protein</topology>
    </subcellularLocation>
    <subcellularLocation>
        <location evidence="1">Nucleus</location>
    </subcellularLocation>
</comment>
<dbReference type="GO" id="GO:0005634">
    <property type="term" value="C:nucleus"/>
    <property type="evidence" value="ECO:0007669"/>
    <property type="project" value="UniProtKB-SubCell"/>
</dbReference>
<dbReference type="FunFam" id="2.170.150.80:FF:000002">
    <property type="entry name" value="Nac domain-containing protein 86"/>
    <property type="match status" value="1"/>
</dbReference>
<organism evidence="12 13">
    <name type="scientific">Quillaja saponaria</name>
    <name type="common">Soap bark tree</name>
    <dbReference type="NCBI Taxonomy" id="32244"/>
    <lineage>
        <taxon>Eukaryota</taxon>
        <taxon>Viridiplantae</taxon>
        <taxon>Streptophyta</taxon>
        <taxon>Embryophyta</taxon>
        <taxon>Tracheophyta</taxon>
        <taxon>Spermatophyta</taxon>
        <taxon>Magnoliopsida</taxon>
        <taxon>eudicotyledons</taxon>
        <taxon>Gunneridae</taxon>
        <taxon>Pentapetalae</taxon>
        <taxon>rosids</taxon>
        <taxon>fabids</taxon>
        <taxon>Fabales</taxon>
        <taxon>Quillajaceae</taxon>
        <taxon>Quillaja</taxon>
    </lineage>
</organism>
<sequence length="447" mass="50707">MAVLSLKTLPLGFRFRPTDEELIDYYLRLKINGKDDEVTVIREIDVCKWEPWDLPDLSVIETKDPEWFFFCPQDRKYPNGNRLNRATNQGYWKATGKDRKIKSGSSLIGMKKTLVFYTGRAPKGQRTYWVMHEYRPTLKELDGTNPGQSAFVLCRLFRKQEDISAEDEMHNANSFCINENYVEIRSDGCDAQDQTVKAAATIPATEVDQLWQGDLKQLGDPDPVDGKVFSPNYFYDPGDTTSLHLLTPMNFPVKNPTVKSIWLLKVKTYQGLLLLKTMDQAVSQILKWPIHLCKTLVCPNGEEVCGSRRKGFRWEKLFSAPVTSFNNVDLQKNSYLDSIQTGPHKTASSSANALDQVHNLTNGYEEPRNSVHTFSSGAMDTGIRIRPRQGQNLQPSVNSVAQGIAPRRIRLQCNDQPQSLDRCFVLTQEGDPLEKHSSDDDAGDYSQ</sequence>
<evidence type="ECO:0000313" key="12">
    <source>
        <dbReference type="EMBL" id="KAJ7965219.1"/>
    </source>
</evidence>
<keyword evidence="3" id="KW-0812">Transmembrane</keyword>
<feature type="domain" description="NAC" evidence="11">
    <location>
        <begin position="9"/>
        <end position="159"/>
    </location>
</feature>
<keyword evidence="13" id="KW-1185">Reference proteome</keyword>
<evidence type="ECO:0000256" key="5">
    <source>
        <dbReference type="ARBA" id="ARBA00023015"/>
    </source>
</evidence>
<keyword evidence="9" id="KW-0804">Transcription</keyword>
<dbReference type="Gene3D" id="2.170.150.80">
    <property type="entry name" value="NAC domain"/>
    <property type="match status" value="1"/>
</dbReference>
<keyword evidence="6" id="KW-0238">DNA-binding</keyword>
<dbReference type="EMBL" id="JARAOO010000006">
    <property type="protein sequence ID" value="KAJ7965219.1"/>
    <property type="molecule type" value="Genomic_DNA"/>
</dbReference>
<protein>
    <submittedName>
        <fullName evidence="12">NAC domain-containing protein</fullName>
    </submittedName>
</protein>
<dbReference type="PANTHER" id="PTHR31744">
    <property type="entry name" value="PROTEIN CUP-SHAPED COTYLEDON 2-RELATED"/>
    <property type="match status" value="1"/>
</dbReference>
<keyword evidence="4" id="KW-1133">Transmembrane helix</keyword>
<dbReference type="PROSITE" id="PS51005">
    <property type="entry name" value="NAC"/>
    <property type="match status" value="1"/>
</dbReference>
<dbReference type="Pfam" id="PF02365">
    <property type="entry name" value="NAM"/>
    <property type="match status" value="1"/>
</dbReference>
<proteinExistence type="predicted"/>
<dbReference type="InterPro" id="IPR036093">
    <property type="entry name" value="NAC_dom_sf"/>
</dbReference>
<keyword evidence="7" id="KW-0472">Membrane</keyword>
<reference evidence="12" key="1">
    <citation type="journal article" date="2023" name="Science">
        <title>Elucidation of the pathway for biosynthesis of saponin adjuvants from the soapbark tree.</title>
        <authorList>
            <person name="Reed J."/>
            <person name="Orme A."/>
            <person name="El-Demerdash A."/>
            <person name="Owen C."/>
            <person name="Martin L.B.B."/>
            <person name="Misra R.C."/>
            <person name="Kikuchi S."/>
            <person name="Rejzek M."/>
            <person name="Martin A.C."/>
            <person name="Harkess A."/>
            <person name="Leebens-Mack J."/>
            <person name="Louveau T."/>
            <person name="Stephenson M.J."/>
            <person name="Osbourn A."/>
        </authorList>
    </citation>
    <scope>NUCLEOTIDE SEQUENCE</scope>
    <source>
        <strain evidence="12">S10</strain>
    </source>
</reference>
<evidence type="ECO:0000256" key="10">
    <source>
        <dbReference type="ARBA" id="ARBA00023242"/>
    </source>
</evidence>
<gene>
    <name evidence="12" type="ORF">O6P43_014905</name>
</gene>
<dbReference type="PANTHER" id="PTHR31744:SF216">
    <property type="entry name" value="NAC TRANSCRIPTION FACTOR"/>
    <property type="match status" value="1"/>
</dbReference>
<dbReference type="SUPFAM" id="SSF101941">
    <property type="entry name" value="NAC domain"/>
    <property type="match status" value="1"/>
</dbReference>
<dbReference type="Proteomes" id="UP001163823">
    <property type="component" value="Chromosome 6"/>
</dbReference>
<comment type="caution">
    <text evidence="12">The sequence shown here is derived from an EMBL/GenBank/DDBJ whole genome shotgun (WGS) entry which is preliminary data.</text>
</comment>
<evidence type="ECO:0000256" key="8">
    <source>
        <dbReference type="ARBA" id="ARBA00023159"/>
    </source>
</evidence>
<keyword evidence="8" id="KW-0010">Activator</keyword>
<evidence type="ECO:0000256" key="9">
    <source>
        <dbReference type="ARBA" id="ARBA00023163"/>
    </source>
</evidence>
<dbReference type="KEGG" id="qsa:O6P43_014905"/>
<evidence type="ECO:0000256" key="7">
    <source>
        <dbReference type="ARBA" id="ARBA00023136"/>
    </source>
</evidence>
<keyword evidence="10" id="KW-0539">Nucleus</keyword>
<evidence type="ECO:0000256" key="6">
    <source>
        <dbReference type="ARBA" id="ARBA00023125"/>
    </source>
</evidence>